<organism evidence="1 2">
    <name type="scientific">Pistacia atlantica</name>
    <dbReference type="NCBI Taxonomy" id="434234"/>
    <lineage>
        <taxon>Eukaryota</taxon>
        <taxon>Viridiplantae</taxon>
        <taxon>Streptophyta</taxon>
        <taxon>Embryophyta</taxon>
        <taxon>Tracheophyta</taxon>
        <taxon>Spermatophyta</taxon>
        <taxon>Magnoliopsida</taxon>
        <taxon>eudicotyledons</taxon>
        <taxon>Gunneridae</taxon>
        <taxon>Pentapetalae</taxon>
        <taxon>rosids</taxon>
        <taxon>malvids</taxon>
        <taxon>Sapindales</taxon>
        <taxon>Anacardiaceae</taxon>
        <taxon>Pistacia</taxon>
    </lineage>
</organism>
<sequence length="120" mass="14163">MHCPVFFFFFILVFWVGQLRETSNKVHNAELKLFLEVERGLDLRPIAPPGKTKEDILLFFKLYDPEKEQLCYVGRLFVKSTGNPMEYLAKLEKWLAMILMKKSNSMRFVSCCLSFMRSLK</sequence>
<gene>
    <name evidence="1" type="ORF">Patl1_30179</name>
</gene>
<evidence type="ECO:0000313" key="2">
    <source>
        <dbReference type="Proteomes" id="UP001164250"/>
    </source>
</evidence>
<comment type="caution">
    <text evidence="1">The sequence shown here is derived from an EMBL/GenBank/DDBJ whole genome shotgun (WGS) entry which is preliminary data.</text>
</comment>
<reference evidence="2" key="1">
    <citation type="journal article" date="2023" name="G3 (Bethesda)">
        <title>Genome assembly and association tests identify interacting loci associated with vigor, precocity, and sex in interspecific pistachio rootstocks.</title>
        <authorList>
            <person name="Palmer W."/>
            <person name="Jacygrad E."/>
            <person name="Sagayaradj S."/>
            <person name="Cavanaugh K."/>
            <person name="Han R."/>
            <person name="Bertier L."/>
            <person name="Beede B."/>
            <person name="Kafkas S."/>
            <person name="Golino D."/>
            <person name="Preece J."/>
            <person name="Michelmore R."/>
        </authorList>
    </citation>
    <scope>NUCLEOTIDE SEQUENCE [LARGE SCALE GENOMIC DNA]</scope>
</reference>
<accession>A0ACC1ACU1</accession>
<evidence type="ECO:0000313" key="1">
    <source>
        <dbReference type="EMBL" id="KAJ0084074.1"/>
    </source>
</evidence>
<name>A0ACC1ACU1_9ROSI</name>
<protein>
    <submittedName>
        <fullName evidence="1">Uncharacterized protein</fullName>
    </submittedName>
</protein>
<keyword evidence="2" id="KW-1185">Reference proteome</keyword>
<proteinExistence type="predicted"/>
<dbReference type="EMBL" id="CM047907">
    <property type="protein sequence ID" value="KAJ0084074.1"/>
    <property type="molecule type" value="Genomic_DNA"/>
</dbReference>
<dbReference type="Proteomes" id="UP001164250">
    <property type="component" value="Chromosome 11"/>
</dbReference>